<dbReference type="InterPro" id="IPR036388">
    <property type="entry name" value="WH-like_DNA-bd_sf"/>
</dbReference>
<evidence type="ECO:0000259" key="4">
    <source>
        <dbReference type="PROSITE" id="PS50987"/>
    </source>
</evidence>
<evidence type="ECO:0000313" key="5">
    <source>
        <dbReference type="EMBL" id="MFD2256614.1"/>
    </source>
</evidence>
<dbReference type="InterPro" id="IPR011991">
    <property type="entry name" value="ArsR-like_HTH"/>
</dbReference>
<proteinExistence type="predicted"/>
<dbReference type="Gene3D" id="1.10.10.10">
    <property type="entry name" value="Winged helix-like DNA-binding domain superfamily/Winged helix DNA-binding domain"/>
    <property type="match status" value="1"/>
</dbReference>
<accession>A0ABW5D8A8</accession>
<evidence type="ECO:0000256" key="2">
    <source>
        <dbReference type="ARBA" id="ARBA00023125"/>
    </source>
</evidence>
<keyword evidence="2" id="KW-0238">DNA-binding</keyword>
<dbReference type="PANTHER" id="PTHR33154:SF18">
    <property type="entry name" value="ARSENICAL RESISTANCE OPERON REPRESSOR"/>
    <property type="match status" value="1"/>
</dbReference>
<dbReference type="NCBIfam" id="NF033788">
    <property type="entry name" value="HTH_metalloreg"/>
    <property type="match status" value="1"/>
</dbReference>
<keyword evidence="6" id="KW-1185">Reference proteome</keyword>
<dbReference type="InterPro" id="IPR051081">
    <property type="entry name" value="HTH_MetalResp_TranReg"/>
</dbReference>
<comment type="caution">
    <text evidence="5">The sequence shown here is derived from an EMBL/GenBank/DDBJ whole genome shotgun (WGS) entry which is preliminary data.</text>
</comment>
<dbReference type="CDD" id="cd00090">
    <property type="entry name" value="HTH_ARSR"/>
    <property type="match status" value="1"/>
</dbReference>
<protein>
    <submittedName>
        <fullName evidence="5">ArsR/SmtB family transcription factor</fullName>
    </submittedName>
</protein>
<dbReference type="Pfam" id="PF01022">
    <property type="entry name" value="HTH_5"/>
    <property type="match status" value="1"/>
</dbReference>
<dbReference type="PANTHER" id="PTHR33154">
    <property type="entry name" value="TRANSCRIPTIONAL REGULATOR, ARSR FAMILY"/>
    <property type="match status" value="1"/>
</dbReference>
<gene>
    <name evidence="5" type="ORF">ACFSSA_08000</name>
</gene>
<dbReference type="SMART" id="SM00418">
    <property type="entry name" value="HTH_ARSR"/>
    <property type="match status" value="1"/>
</dbReference>
<dbReference type="PRINTS" id="PR00778">
    <property type="entry name" value="HTHARSR"/>
</dbReference>
<dbReference type="EMBL" id="JBHUIT010000010">
    <property type="protein sequence ID" value="MFD2256614.1"/>
    <property type="molecule type" value="Genomic_DNA"/>
</dbReference>
<evidence type="ECO:0000313" key="6">
    <source>
        <dbReference type="Proteomes" id="UP001597375"/>
    </source>
</evidence>
<feature type="domain" description="HTH arsR-type" evidence="4">
    <location>
        <begin position="1"/>
        <end position="101"/>
    </location>
</feature>
<keyword evidence="3" id="KW-0804">Transcription</keyword>
<dbReference type="InterPro" id="IPR001845">
    <property type="entry name" value="HTH_ArsR_DNA-bd_dom"/>
</dbReference>
<dbReference type="PROSITE" id="PS50987">
    <property type="entry name" value="HTH_ARSR_2"/>
    <property type="match status" value="1"/>
</dbReference>
<sequence length="126" mass="14382">MTIFVMSNPAKFFRALADETRWRIIHLVKDRALCVCELADILEMPQSSVSSHVQIIRKAGLLESERCGKWTYFRIDPEYLPLLGQIISSLPDDLDHRADFKKAEIRLADRENSCCPGPVKLAKLPL</sequence>
<dbReference type="RefSeq" id="WP_386819906.1">
    <property type="nucleotide sequence ID" value="NZ_JBHUIT010000010.1"/>
</dbReference>
<organism evidence="5 6">
    <name type="scientific">Luteolibacter algae</name>
    <dbReference type="NCBI Taxonomy" id="454151"/>
    <lineage>
        <taxon>Bacteria</taxon>
        <taxon>Pseudomonadati</taxon>
        <taxon>Verrucomicrobiota</taxon>
        <taxon>Verrucomicrobiia</taxon>
        <taxon>Verrucomicrobiales</taxon>
        <taxon>Verrucomicrobiaceae</taxon>
        <taxon>Luteolibacter</taxon>
    </lineage>
</organism>
<reference evidence="6" key="1">
    <citation type="journal article" date="2019" name="Int. J. Syst. Evol. Microbiol.">
        <title>The Global Catalogue of Microorganisms (GCM) 10K type strain sequencing project: providing services to taxonomists for standard genome sequencing and annotation.</title>
        <authorList>
            <consortium name="The Broad Institute Genomics Platform"/>
            <consortium name="The Broad Institute Genome Sequencing Center for Infectious Disease"/>
            <person name="Wu L."/>
            <person name="Ma J."/>
        </authorList>
    </citation>
    <scope>NUCLEOTIDE SEQUENCE [LARGE SCALE GENOMIC DNA]</scope>
    <source>
        <strain evidence="6">CGMCC 4.7106</strain>
    </source>
</reference>
<name>A0ABW5D8A8_9BACT</name>
<dbReference type="SUPFAM" id="SSF46785">
    <property type="entry name" value="Winged helix' DNA-binding domain"/>
    <property type="match status" value="1"/>
</dbReference>
<evidence type="ECO:0000256" key="1">
    <source>
        <dbReference type="ARBA" id="ARBA00023015"/>
    </source>
</evidence>
<evidence type="ECO:0000256" key="3">
    <source>
        <dbReference type="ARBA" id="ARBA00023163"/>
    </source>
</evidence>
<dbReference type="Proteomes" id="UP001597375">
    <property type="component" value="Unassembled WGS sequence"/>
</dbReference>
<keyword evidence="1" id="KW-0805">Transcription regulation</keyword>
<dbReference type="InterPro" id="IPR036390">
    <property type="entry name" value="WH_DNA-bd_sf"/>
</dbReference>